<dbReference type="NCBIfam" id="NF040570">
    <property type="entry name" value="guided_TnpB"/>
    <property type="match status" value="1"/>
</dbReference>
<feature type="compositionally biased region" description="Polar residues" evidence="9">
    <location>
        <begin position="394"/>
        <end position="403"/>
    </location>
</feature>
<dbReference type="Pfam" id="PF07282">
    <property type="entry name" value="Cas12f1-like_TNB"/>
    <property type="match status" value="1"/>
</dbReference>
<feature type="domain" description="Transposase putative helix-turn-helix" evidence="12">
    <location>
        <begin position="1"/>
        <end position="46"/>
    </location>
</feature>
<evidence type="ECO:0000259" key="12">
    <source>
        <dbReference type="Pfam" id="PF12323"/>
    </source>
</evidence>
<keyword evidence="5" id="KW-0862">Zinc</keyword>
<comment type="similarity">
    <text evidence="2">In the N-terminal section; belongs to the transposase 2 family.</text>
</comment>
<dbReference type="Proteomes" id="UP000286928">
    <property type="component" value="Unassembled WGS sequence"/>
</dbReference>
<keyword evidence="6" id="KW-0238">DNA-binding</keyword>
<dbReference type="CDD" id="cd00350">
    <property type="entry name" value="rubredoxin_like"/>
    <property type="match status" value="1"/>
</dbReference>
<dbReference type="GO" id="GO:0006310">
    <property type="term" value="P:DNA recombination"/>
    <property type="evidence" value="ECO:0007669"/>
    <property type="project" value="UniProtKB-KW"/>
</dbReference>
<feature type="region of interest" description="Disordered" evidence="9">
    <location>
        <begin position="384"/>
        <end position="403"/>
    </location>
</feature>
<dbReference type="InterPro" id="IPR051399">
    <property type="entry name" value="RNA-guided_DNA_endo/Transpos"/>
</dbReference>
<dbReference type="InterPro" id="IPR010095">
    <property type="entry name" value="Cas12f1-like_TNB"/>
</dbReference>
<evidence type="ECO:0000313" key="14">
    <source>
        <dbReference type="EMBL" id="RTI04866.1"/>
    </source>
</evidence>
<feature type="domain" description="Probable transposase IS891/IS1136/IS1341" evidence="10">
    <location>
        <begin position="180"/>
        <end position="290"/>
    </location>
</feature>
<dbReference type="EMBL" id="PEMD01000310">
    <property type="protein sequence ID" value="RTH29909.1"/>
    <property type="molecule type" value="Genomic_DNA"/>
</dbReference>
<dbReference type="PANTHER" id="PTHR30405:SF25">
    <property type="entry name" value="RNA-GUIDED DNA ENDONUCLEASE INSQ-RELATED"/>
    <property type="match status" value="1"/>
</dbReference>
<dbReference type="EMBL" id="PEML01000314">
    <property type="protein sequence ID" value="RTI04866.1"/>
    <property type="molecule type" value="Genomic_DNA"/>
</dbReference>
<evidence type="ECO:0000313" key="16">
    <source>
        <dbReference type="Proteomes" id="UP000287962"/>
    </source>
</evidence>
<evidence type="ECO:0000313" key="13">
    <source>
        <dbReference type="EMBL" id="RTH29909.1"/>
    </source>
</evidence>
<evidence type="ECO:0000313" key="15">
    <source>
        <dbReference type="Proteomes" id="UP000286928"/>
    </source>
</evidence>
<dbReference type="GO" id="GO:0046872">
    <property type="term" value="F:metal ion binding"/>
    <property type="evidence" value="ECO:0007669"/>
    <property type="project" value="UniProtKB-KW"/>
</dbReference>
<evidence type="ECO:0000256" key="5">
    <source>
        <dbReference type="ARBA" id="ARBA00022833"/>
    </source>
</evidence>
<evidence type="ECO:0000256" key="8">
    <source>
        <dbReference type="SAM" id="Coils"/>
    </source>
</evidence>
<evidence type="ECO:0000259" key="10">
    <source>
        <dbReference type="Pfam" id="PF01385"/>
    </source>
</evidence>
<evidence type="ECO:0000256" key="9">
    <source>
        <dbReference type="SAM" id="MobiDB-lite"/>
    </source>
</evidence>
<protein>
    <submittedName>
        <fullName evidence="13">Transposase</fullName>
    </submittedName>
</protein>
<proteinExistence type="inferred from homology"/>
<dbReference type="Proteomes" id="UP000287962">
    <property type="component" value="Unassembled WGS sequence"/>
</dbReference>
<evidence type="ECO:0000256" key="7">
    <source>
        <dbReference type="ARBA" id="ARBA00023172"/>
    </source>
</evidence>
<reference evidence="14" key="1">
    <citation type="submission" date="2017-10" db="EMBL/GenBank/DDBJ databases">
        <authorList>
            <person name="Wilpiszeski R.L."/>
            <person name="Zhidan Z."/>
            <person name="House C.H."/>
        </authorList>
    </citation>
    <scope>NUCLEOTIDE SEQUENCE</scope>
    <source>
        <strain evidence="14">12_S12</strain>
    </source>
</reference>
<evidence type="ECO:0000256" key="3">
    <source>
        <dbReference type="ARBA" id="ARBA00022578"/>
    </source>
</evidence>
<organism evidence="13 15">
    <name type="scientific">Thermus scotoductus</name>
    <dbReference type="NCBI Taxonomy" id="37636"/>
    <lineage>
        <taxon>Bacteria</taxon>
        <taxon>Thermotogati</taxon>
        <taxon>Deinococcota</taxon>
        <taxon>Deinococci</taxon>
        <taxon>Thermales</taxon>
        <taxon>Thermaceae</taxon>
        <taxon>Thermus</taxon>
    </lineage>
</organism>
<dbReference type="AlphaFoldDB" id="A0A430S5P1"/>
<dbReference type="GO" id="GO:0003677">
    <property type="term" value="F:DNA binding"/>
    <property type="evidence" value="ECO:0007669"/>
    <property type="project" value="UniProtKB-KW"/>
</dbReference>
<feature type="domain" description="Cas12f1-like TNB" evidence="11">
    <location>
        <begin position="303"/>
        <end position="376"/>
    </location>
</feature>
<keyword evidence="16" id="KW-1185">Reference proteome</keyword>
<name>A0A430S5P1_THESC</name>
<sequence length="403" mass="45860">MRKAFKYRLYPTKPQQKDLERTLSLCRHLYNAALQERRDAYKKAGKSVGLYQQKRYLPQIREELPQYKRAHSQVLQDVIHRVDKAFQGFFRRLKAKKGKAGYPRFKGQGRYDSFTFPQAYETGVKLQEGGRRVLLKVFPWRESSHGIGSVKVKLHRPLEGKIKTATVKREGEHWYIIFITEVDPKPLPPSEEAIGIDLGTNPHFLVTSEGEMVEAPRHFQKAEEKLAKAQRELSRKKKGKSGRKKARLKVAKLHRKIANQRRDFHHKVARKLVNAYGTIVHEDLNILALSRSYVAKGIHDAGWAQFLAILAYKAAAHRASGSVLAGRRVIKVDPKYTSQDCPVCGHREKKPLWVRAYTCPQCGALLHRDVAAAQNILAKAWTGPSGETPRAFPQGNTPRSPGL</sequence>
<feature type="coiled-coil region" evidence="8">
    <location>
        <begin position="219"/>
        <end position="263"/>
    </location>
</feature>
<dbReference type="NCBIfam" id="TIGR01766">
    <property type="entry name" value="IS200/IS605 family accessory protein TnpB-like domain"/>
    <property type="match status" value="1"/>
</dbReference>
<keyword evidence="4" id="KW-0479">Metal-binding</keyword>
<keyword evidence="3" id="KW-0815">Transposition</keyword>
<evidence type="ECO:0000256" key="4">
    <source>
        <dbReference type="ARBA" id="ARBA00022723"/>
    </source>
</evidence>
<dbReference type="RefSeq" id="WP_126165388.1">
    <property type="nucleotide sequence ID" value="NZ_PELO01000315.1"/>
</dbReference>
<evidence type="ECO:0000256" key="1">
    <source>
        <dbReference type="ARBA" id="ARBA00008761"/>
    </source>
</evidence>
<dbReference type="InterPro" id="IPR021027">
    <property type="entry name" value="Transposase_put_HTH"/>
</dbReference>
<reference evidence="15 16" key="2">
    <citation type="journal article" date="2019" name="Extremophiles">
        <title>Biogeography of thermophiles and predominance of Thermus scotoductus in domestic water heaters.</title>
        <authorList>
            <person name="Wilpiszeski R.L."/>
            <person name="Zhang Z."/>
            <person name="House C.H."/>
        </authorList>
    </citation>
    <scope>NUCLEOTIDE SEQUENCE [LARGE SCALE GENOMIC DNA]</scope>
    <source>
        <strain evidence="14 16">12_S12</strain>
        <strain evidence="13 15">20_S20</strain>
    </source>
</reference>
<dbReference type="Pfam" id="PF12323">
    <property type="entry name" value="HTH_OrfB_IS605"/>
    <property type="match status" value="1"/>
</dbReference>
<dbReference type="Pfam" id="PF01385">
    <property type="entry name" value="OrfB_IS605"/>
    <property type="match status" value="1"/>
</dbReference>
<comment type="caution">
    <text evidence="13">The sequence shown here is derived from an EMBL/GenBank/DDBJ whole genome shotgun (WGS) entry which is preliminary data.</text>
</comment>
<gene>
    <name evidence="14" type="ORF">CSW25_12135</name>
    <name evidence="13" type="ORF">CSW33_11295</name>
</gene>
<evidence type="ECO:0000256" key="6">
    <source>
        <dbReference type="ARBA" id="ARBA00023125"/>
    </source>
</evidence>
<accession>A0A430S5P1</accession>
<keyword evidence="8" id="KW-0175">Coiled coil</keyword>
<dbReference type="GO" id="GO:0032196">
    <property type="term" value="P:transposition"/>
    <property type="evidence" value="ECO:0007669"/>
    <property type="project" value="UniProtKB-KW"/>
</dbReference>
<keyword evidence="7" id="KW-0233">DNA recombination</keyword>
<dbReference type="PANTHER" id="PTHR30405">
    <property type="entry name" value="TRANSPOSASE"/>
    <property type="match status" value="1"/>
</dbReference>
<evidence type="ECO:0000259" key="11">
    <source>
        <dbReference type="Pfam" id="PF07282"/>
    </source>
</evidence>
<dbReference type="InterPro" id="IPR001959">
    <property type="entry name" value="Transposase"/>
</dbReference>
<comment type="similarity">
    <text evidence="1">In the C-terminal section; belongs to the transposase 35 family.</text>
</comment>
<evidence type="ECO:0000256" key="2">
    <source>
        <dbReference type="ARBA" id="ARBA00011044"/>
    </source>
</evidence>